<dbReference type="Pfam" id="PF01476">
    <property type="entry name" value="LysM"/>
    <property type="match status" value="1"/>
</dbReference>
<proteinExistence type="predicted"/>
<dbReference type="Proteomes" id="UP001652461">
    <property type="component" value="Unassembled WGS sequence"/>
</dbReference>
<dbReference type="EMBL" id="JAOQKC010000012">
    <property type="protein sequence ID" value="MCU6697229.1"/>
    <property type="molecule type" value="Genomic_DNA"/>
</dbReference>
<dbReference type="SUPFAM" id="SSF54106">
    <property type="entry name" value="LysM domain"/>
    <property type="match status" value="1"/>
</dbReference>
<reference evidence="2 3" key="1">
    <citation type="journal article" date="2021" name="ISME Commun">
        <title>Automated analysis of genomic sequences facilitates high-throughput and comprehensive description of bacteria.</title>
        <authorList>
            <person name="Hitch T.C.A."/>
        </authorList>
    </citation>
    <scope>NUCLEOTIDE SEQUENCE [LARGE SCALE GENOMIC DNA]</scope>
    <source>
        <strain evidence="2 3">Sanger_04</strain>
    </source>
</reference>
<sequence length="64" mass="7557">MEKCMGFLHTVEKGDTLYALSRRYRVPLWALLYANPYINVYNLQVGDEVCIPLRRRPRVFPPSE</sequence>
<evidence type="ECO:0000313" key="2">
    <source>
        <dbReference type="EMBL" id="MCU6697229.1"/>
    </source>
</evidence>
<comment type="caution">
    <text evidence="2">The sequence shown here is derived from an EMBL/GenBank/DDBJ whole genome shotgun (WGS) entry which is preliminary data.</text>
</comment>
<dbReference type="RefSeq" id="WP_158363684.1">
    <property type="nucleotide sequence ID" value="NZ_JAOQKC010000012.1"/>
</dbReference>
<organism evidence="2 3">
    <name type="scientific">Laedolimicola ammoniilytica</name>
    <dbReference type="NCBI Taxonomy" id="2981771"/>
    <lineage>
        <taxon>Bacteria</taxon>
        <taxon>Bacillati</taxon>
        <taxon>Bacillota</taxon>
        <taxon>Clostridia</taxon>
        <taxon>Lachnospirales</taxon>
        <taxon>Lachnospiraceae</taxon>
        <taxon>Laedolimicola</taxon>
    </lineage>
</organism>
<dbReference type="InterPro" id="IPR018392">
    <property type="entry name" value="LysM"/>
</dbReference>
<dbReference type="Gene3D" id="3.10.350.10">
    <property type="entry name" value="LysM domain"/>
    <property type="match status" value="1"/>
</dbReference>
<gene>
    <name evidence="2" type="ORF">OCV63_10005</name>
</gene>
<name>A0ABT2RY20_9FIRM</name>
<protein>
    <submittedName>
        <fullName evidence="2">LysM peptidoglycan-binding domain-containing protein</fullName>
    </submittedName>
</protein>
<keyword evidence="3" id="KW-1185">Reference proteome</keyword>
<accession>A0ABT2RY20</accession>
<dbReference type="InterPro" id="IPR036779">
    <property type="entry name" value="LysM_dom_sf"/>
</dbReference>
<dbReference type="CDD" id="cd00118">
    <property type="entry name" value="LysM"/>
    <property type="match status" value="1"/>
</dbReference>
<evidence type="ECO:0000313" key="3">
    <source>
        <dbReference type="Proteomes" id="UP001652461"/>
    </source>
</evidence>
<feature type="domain" description="LysM" evidence="1">
    <location>
        <begin position="7"/>
        <end position="51"/>
    </location>
</feature>
<evidence type="ECO:0000259" key="1">
    <source>
        <dbReference type="PROSITE" id="PS51782"/>
    </source>
</evidence>
<dbReference type="PROSITE" id="PS51782">
    <property type="entry name" value="LYSM"/>
    <property type="match status" value="1"/>
</dbReference>
<dbReference type="SMART" id="SM00257">
    <property type="entry name" value="LysM"/>
    <property type="match status" value="1"/>
</dbReference>